<sequence>MTSKVSCFFNVYDAKPAATDPAPSSLPICNIEFRILYRYQLKLPPVEGDEVVIEDLVLPEQRTSHRVPIVFPLSMWRELYLPDVLRTLNLDTHVLNFLKPKITEAAISLAQRNGNKGFAVTIEVGILKVEVLAKDLTDKIARELIEMEPRSKIKEGKT</sequence>
<accession>A0A2C9UL03</accession>
<name>A0A2C9UL03_MANES</name>
<dbReference type="EMBL" id="CM004400">
    <property type="protein sequence ID" value="OAY31124.1"/>
    <property type="molecule type" value="Genomic_DNA"/>
</dbReference>
<evidence type="ECO:0000313" key="1">
    <source>
        <dbReference type="EMBL" id="OAY31124.1"/>
    </source>
</evidence>
<gene>
    <name evidence="1" type="ORF">MANES_14G085600</name>
</gene>
<organism evidence="1">
    <name type="scientific">Manihot esculenta</name>
    <name type="common">Cassava</name>
    <name type="synonym">Jatropha manihot</name>
    <dbReference type="NCBI Taxonomy" id="3983"/>
    <lineage>
        <taxon>Eukaryota</taxon>
        <taxon>Viridiplantae</taxon>
        <taxon>Streptophyta</taxon>
        <taxon>Embryophyta</taxon>
        <taxon>Tracheophyta</taxon>
        <taxon>Spermatophyta</taxon>
        <taxon>Magnoliopsida</taxon>
        <taxon>eudicotyledons</taxon>
        <taxon>Gunneridae</taxon>
        <taxon>Pentapetalae</taxon>
        <taxon>rosids</taxon>
        <taxon>fabids</taxon>
        <taxon>Malpighiales</taxon>
        <taxon>Euphorbiaceae</taxon>
        <taxon>Crotonoideae</taxon>
        <taxon>Manihoteae</taxon>
        <taxon>Manihot</taxon>
    </lineage>
</organism>
<reference evidence="1" key="1">
    <citation type="submission" date="2016-02" db="EMBL/GenBank/DDBJ databases">
        <title>WGS assembly of Manihot esculenta.</title>
        <authorList>
            <person name="Bredeson J.V."/>
            <person name="Prochnik S.E."/>
            <person name="Lyons J.B."/>
            <person name="Schmutz J."/>
            <person name="Grimwood J."/>
            <person name="Vrebalov J."/>
            <person name="Bart R.S."/>
            <person name="Amuge T."/>
            <person name="Ferguson M.E."/>
            <person name="Green R."/>
            <person name="Putnam N."/>
            <person name="Stites J."/>
            <person name="Rounsley S."/>
            <person name="Rokhsar D.S."/>
        </authorList>
    </citation>
    <scope>NUCLEOTIDE SEQUENCE [LARGE SCALE GENOMIC DNA]</scope>
    <source>
        <tissue evidence="1">Leaf</tissue>
    </source>
</reference>
<proteinExistence type="predicted"/>
<dbReference type="AlphaFoldDB" id="A0A2C9UL03"/>
<protein>
    <submittedName>
        <fullName evidence="1">Uncharacterized protein</fullName>
    </submittedName>
</protein>